<comment type="cofactor">
    <cofactor evidence="1">
        <name>Zn(2+)</name>
        <dbReference type="ChEBI" id="CHEBI:29105"/>
    </cofactor>
</comment>
<dbReference type="SUPFAM" id="SSF63737">
    <property type="entry name" value="Leukotriene A4 hydrolase N-terminal domain"/>
    <property type="match status" value="1"/>
</dbReference>
<dbReference type="GO" id="GO:0005737">
    <property type="term" value="C:cytoplasm"/>
    <property type="evidence" value="ECO:0007669"/>
    <property type="project" value="UniProtKB-SubCell"/>
</dbReference>
<dbReference type="GO" id="GO:0004177">
    <property type="term" value="F:aminopeptidase activity"/>
    <property type="evidence" value="ECO:0007669"/>
    <property type="project" value="UniProtKB-KW"/>
</dbReference>
<proteinExistence type="inferred from homology"/>
<dbReference type="Gene3D" id="2.60.40.1730">
    <property type="entry name" value="tricorn interacting facor f3 domain"/>
    <property type="match status" value="1"/>
</dbReference>
<dbReference type="Pfam" id="PF01433">
    <property type="entry name" value="Peptidase_M1"/>
    <property type="match status" value="1"/>
</dbReference>
<comment type="similarity">
    <text evidence="3">Belongs to the peptidase M1 family.</text>
</comment>
<dbReference type="InterPro" id="IPR015211">
    <property type="entry name" value="Peptidase_M1_C"/>
</dbReference>
<dbReference type="GO" id="GO:0008237">
    <property type="term" value="F:metallopeptidase activity"/>
    <property type="evidence" value="ECO:0007669"/>
    <property type="project" value="UniProtKB-KW"/>
</dbReference>
<dbReference type="EC" id="3.4.11.-" evidence="11"/>
<evidence type="ECO:0000256" key="4">
    <source>
        <dbReference type="ARBA" id="ARBA00022490"/>
    </source>
</evidence>
<organism evidence="11">
    <name type="scientific">hydrothermal vent metagenome</name>
    <dbReference type="NCBI Taxonomy" id="652676"/>
    <lineage>
        <taxon>unclassified sequences</taxon>
        <taxon>metagenomes</taxon>
        <taxon>ecological metagenomes</taxon>
    </lineage>
</organism>
<name>A0A3B0S126_9ZZZZ</name>
<reference evidence="11" key="1">
    <citation type="submission" date="2018-06" db="EMBL/GenBank/DDBJ databases">
        <authorList>
            <person name="Zhirakovskaya E."/>
        </authorList>
    </citation>
    <scope>NUCLEOTIDE SEQUENCE</scope>
</reference>
<evidence type="ECO:0000259" key="10">
    <source>
        <dbReference type="SMART" id="SM01263"/>
    </source>
</evidence>
<gene>
    <name evidence="11" type="ORF">MNBD_ALPHA01-2116</name>
</gene>
<keyword evidence="9" id="KW-0482">Metalloprotease</keyword>
<dbReference type="InterPro" id="IPR016024">
    <property type="entry name" value="ARM-type_fold"/>
</dbReference>
<dbReference type="InterPro" id="IPR034015">
    <property type="entry name" value="M1_LTA4H"/>
</dbReference>
<keyword evidence="6" id="KW-0479">Metal-binding</keyword>
<dbReference type="GO" id="GO:0006508">
    <property type="term" value="P:proteolysis"/>
    <property type="evidence" value="ECO:0007669"/>
    <property type="project" value="UniProtKB-KW"/>
</dbReference>
<feature type="domain" description="Peptidase M1 leukotriene A4 hydrolase/aminopeptidase C-terminal" evidence="10">
    <location>
        <begin position="472"/>
        <end position="607"/>
    </location>
</feature>
<dbReference type="SMART" id="SM01263">
    <property type="entry name" value="Leuk-A4-hydro_C"/>
    <property type="match status" value="1"/>
</dbReference>
<comment type="subcellular location">
    <subcellularLocation>
        <location evidence="2">Cytoplasm</location>
    </subcellularLocation>
</comment>
<dbReference type="PRINTS" id="PR00756">
    <property type="entry name" value="ALADIPTASE"/>
</dbReference>
<dbReference type="PANTHER" id="PTHR45726">
    <property type="entry name" value="LEUKOTRIENE A-4 HYDROLASE"/>
    <property type="match status" value="1"/>
</dbReference>
<evidence type="ECO:0000256" key="1">
    <source>
        <dbReference type="ARBA" id="ARBA00001947"/>
    </source>
</evidence>
<dbReference type="PANTHER" id="PTHR45726:SF3">
    <property type="entry name" value="LEUKOTRIENE A-4 HYDROLASE"/>
    <property type="match status" value="1"/>
</dbReference>
<evidence type="ECO:0000256" key="7">
    <source>
        <dbReference type="ARBA" id="ARBA00022801"/>
    </source>
</evidence>
<evidence type="ECO:0000313" key="11">
    <source>
        <dbReference type="EMBL" id="VAV90243.1"/>
    </source>
</evidence>
<evidence type="ECO:0000256" key="6">
    <source>
        <dbReference type="ARBA" id="ARBA00022723"/>
    </source>
</evidence>
<evidence type="ECO:0000256" key="8">
    <source>
        <dbReference type="ARBA" id="ARBA00022833"/>
    </source>
</evidence>
<dbReference type="InterPro" id="IPR038502">
    <property type="entry name" value="M1_LTA-4_hydro/amino_C_sf"/>
</dbReference>
<dbReference type="InterPro" id="IPR042097">
    <property type="entry name" value="Aminopeptidase_N-like_N_sf"/>
</dbReference>
<keyword evidence="5" id="KW-0645">Protease</keyword>
<dbReference type="InterPro" id="IPR014782">
    <property type="entry name" value="Peptidase_M1_dom"/>
</dbReference>
<dbReference type="Gene3D" id="1.25.40.320">
    <property type="entry name" value="Peptidase M1, leukotriene A4 hydrolase/aminopeptidase C-terminal domain"/>
    <property type="match status" value="1"/>
</dbReference>
<evidence type="ECO:0000256" key="2">
    <source>
        <dbReference type="ARBA" id="ARBA00004496"/>
    </source>
</evidence>
<dbReference type="InterPro" id="IPR045357">
    <property type="entry name" value="Aminopeptidase_N-like_N"/>
</dbReference>
<sequence length="609" mass="68825">MILLSFLTVFLTSSGVVSAKDVHSYANVEQVTSSHLHLDLTVDFTRKKLIGFAEYDIVRRTEDVTSYIVDTRDLTIRKVEVLADSWQTATFELAEPDPILGARLTIALPADARKIRIYYSTSPGASGLQWLTPEQTAGKKHPYLFTESQPIHVRSWIPVQDTPTLRLTYTARIRTPENLFAVMSAVNDPDAPRNGDYHFTMPHKIPPYLVALGVGDLHFRAMAGNTGIYGEKYILDAAAAEFADTYEMVKVAEKLYGPYQWGRYDILMMPPSYPMGGMENPLLSFITPTVVAGDKSLVDLIAHELAHSWSGNLVTNGDWNDLWLNEGTTSYVENRIMEEVFGPERALMERALSSQGLWRELKTLDKRDTTLHADLEGRDPDDAFSGVPYVKGQLFLLYLEQKYGRGVFDPFLRQYFTVHAFQNMTSEKFISYLKANLMDPNPGVVSMDRINEWIYGTGMPSDAPRPTSGIFTRVLQDQQDWLSGKTVLKDIATGDWVVHQWLHFITNLPADMPAERMAELDSAYDLTRSKNNEIAHAWLLQGLRHDYQAILPRLKDYLSTIGRLKLIRPLYKQLATTPEGLELAKQIYGPARPGYHPSAQKILDKILAK</sequence>
<dbReference type="GO" id="GO:0008270">
    <property type="term" value="F:zinc ion binding"/>
    <property type="evidence" value="ECO:0007669"/>
    <property type="project" value="InterPro"/>
</dbReference>
<dbReference type="SUPFAM" id="SSF55486">
    <property type="entry name" value="Metalloproteases ('zincins'), catalytic domain"/>
    <property type="match status" value="1"/>
</dbReference>
<dbReference type="Gene3D" id="1.10.390.10">
    <property type="entry name" value="Neutral Protease Domain 2"/>
    <property type="match status" value="1"/>
</dbReference>
<dbReference type="Pfam" id="PF17900">
    <property type="entry name" value="Peptidase_M1_N"/>
    <property type="match status" value="1"/>
</dbReference>
<dbReference type="CDD" id="cd09599">
    <property type="entry name" value="M1_LTA4H"/>
    <property type="match status" value="1"/>
</dbReference>
<dbReference type="FunFam" id="3.30.2010.30:FF:000001">
    <property type="entry name" value="Leukotriene A(4) hydrolase"/>
    <property type="match status" value="1"/>
</dbReference>
<dbReference type="EMBL" id="UOEJ01000007">
    <property type="protein sequence ID" value="VAV90243.1"/>
    <property type="molecule type" value="Genomic_DNA"/>
</dbReference>
<dbReference type="Pfam" id="PF09127">
    <property type="entry name" value="Leuk-A4-hydro_C"/>
    <property type="match status" value="1"/>
</dbReference>
<dbReference type="AlphaFoldDB" id="A0A3B0S126"/>
<dbReference type="InterPro" id="IPR049980">
    <property type="entry name" value="LTA4H_cat"/>
</dbReference>
<evidence type="ECO:0000256" key="5">
    <source>
        <dbReference type="ARBA" id="ARBA00022670"/>
    </source>
</evidence>
<dbReference type="InterPro" id="IPR027268">
    <property type="entry name" value="Peptidase_M4/M1_CTD_sf"/>
</dbReference>
<accession>A0A3B0S126</accession>
<keyword evidence="4" id="KW-0963">Cytoplasm</keyword>
<evidence type="ECO:0000256" key="3">
    <source>
        <dbReference type="ARBA" id="ARBA00010136"/>
    </source>
</evidence>
<evidence type="ECO:0000256" key="9">
    <source>
        <dbReference type="ARBA" id="ARBA00023049"/>
    </source>
</evidence>
<dbReference type="SUPFAM" id="SSF48371">
    <property type="entry name" value="ARM repeat"/>
    <property type="match status" value="1"/>
</dbReference>
<keyword evidence="11" id="KW-0031">Aminopeptidase</keyword>
<dbReference type="InterPro" id="IPR001930">
    <property type="entry name" value="Peptidase_M1"/>
</dbReference>
<keyword evidence="8" id="KW-0862">Zinc</keyword>
<protein>
    <submittedName>
        <fullName evidence="11">Cold-active aminopeptidase (Neutral zinc metallopeptidase, M1 family)</fullName>
        <ecNumber evidence="11">3.4.11.-</ecNumber>
    </submittedName>
</protein>
<keyword evidence="7 11" id="KW-0378">Hydrolase</keyword>
<dbReference type="Gene3D" id="3.30.2010.30">
    <property type="match status" value="1"/>
</dbReference>